<evidence type="ECO:0000313" key="2">
    <source>
        <dbReference type="Proteomes" id="UP000267268"/>
    </source>
</evidence>
<name>A0A3S9PAW9_9BACT</name>
<dbReference type="OrthoDB" id="9838120at2"/>
<dbReference type="EMBL" id="CP034563">
    <property type="protein sequence ID" value="AZQ65385.1"/>
    <property type="molecule type" value="Genomic_DNA"/>
</dbReference>
<keyword evidence="2" id="KW-1185">Reference proteome</keyword>
<dbReference type="Proteomes" id="UP000267268">
    <property type="component" value="Chromosome 2"/>
</dbReference>
<organism evidence="1 2">
    <name type="scientific">Flammeovirga pectinis</name>
    <dbReference type="NCBI Taxonomy" id="2494373"/>
    <lineage>
        <taxon>Bacteria</taxon>
        <taxon>Pseudomonadati</taxon>
        <taxon>Bacteroidota</taxon>
        <taxon>Cytophagia</taxon>
        <taxon>Cytophagales</taxon>
        <taxon>Flammeovirgaceae</taxon>
        <taxon>Flammeovirga</taxon>
    </lineage>
</organism>
<reference evidence="1 2" key="1">
    <citation type="submission" date="2018-12" db="EMBL/GenBank/DDBJ databases">
        <title>Flammeovirga pectinis sp. nov., isolated from the gut of the Korean scallop, Patinopecten yessoensis.</title>
        <authorList>
            <person name="Bae J.-W."/>
            <person name="Jeong Y.-S."/>
            <person name="Kang W."/>
        </authorList>
    </citation>
    <scope>NUCLEOTIDE SEQUENCE [LARGE SCALE GENOMIC DNA]</scope>
    <source>
        <strain evidence="1 2">L12M1</strain>
    </source>
</reference>
<evidence type="ECO:0000313" key="1">
    <source>
        <dbReference type="EMBL" id="AZQ65385.1"/>
    </source>
</evidence>
<gene>
    <name evidence="1" type="ORF">EI427_24545</name>
</gene>
<dbReference type="RefSeq" id="WP_126620045.1">
    <property type="nucleotide sequence ID" value="NZ_CP034563.1"/>
</dbReference>
<dbReference type="AlphaFoldDB" id="A0A3S9PAW9"/>
<protein>
    <submittedName>
        <fullName evidence="1">Uncharacterized protein</fullName>
    </submittedName>
</protein>
<accession>A0A3S9PAW9</accession>
<proteinExistence type="predicted"/>
<sequence length="181" mass="22137">MTTKKVIFTVFTLQIGLYLLIGDSILEKQIFNEFKEFNNRRLSNKYNVENDSIWNSFYFTSCRNEFFNDIEKVEKIVGETNPKRYKKSNSVKVQKSDFFRNHLEFYNEKIKEENAYNYIRFAACKINEIPFFYTKVELVESFSTHKDYHAMFYNEQMLNYKVEYIWIIFKWVRIKKINETN</sequence>
<dbReference type="KEGG" id="fll:EI427_24545"/>